<feature type="region of interest" description="Disordered" evidence="1">
    <location>
        <begin position="84"/>
        <end position="159"/>
    </location>
</feature>
<accession>A0A371DSB3</accession>
<sequence>MPRPRPRTGVRSVDQDSGQYLSGLTWTTAYTGPRRRPARKRVARRPSSSLNPEPCASSPFEAIGSTLYELTCREARETRLRWRTDVLDGTSPSHPSTSHRYRQLPTSTSDRRDPRSYILRSHPRFSTSSSAQRCHRTKGRSVRRAARRRRRTSDRPRIVSAAGTYIRRGSCKGPRSSGLTSHSSAPFPPGAKLETLRRERRVMLVAIAGIGGVQWGFRWDGFGWRAAASRDERCGFHEIRILVRASSTYCQGFGRVLVWGTEHCMRTPVGSRGRTFRFWIPACRSDPNVRASAVLCSLLVDVMISSRSD</sequence>
<protein>
    <submittedName>
        <fullName evidence="2">Uncharacterized protein</fullName>
    </submittedName>
</protein>
<feature type="compositionally biased region" description="Basic residues" evidence="1">
    <location>
        <begin position="33"/>
        <end position="44"/>
    </location>
</feature>
<organism evidence="2 3">
    <name type="scientific">Lentinus brumalis</name>
    <dbReference type="NCBI Taxonomy" id="2498619"/>
    <lineage>
        <taxon>Eukaryota</taxon>
        <taxon>Fungi</taxon>
        <taxon>Dikarya</taxon>
        <taxon>Basidiomycota</taxon>
        <taxon>Agaricomycotina</taxon>
        <taxon>Agaricomycetes</taxon>
        <taxon>Polyporales</taxon>
        <taxon>Polyporaceae</taxon>
        <taxon>Lentinus</taxon>
    </lineage>
</organism>
<name>A0A371DSB3_9APHY</name>
<keyword evidence="3" id="KW-1185">Reference proteome</keyword>
<reference evidence="2 3" key="1">
    <citation type="journal article" date="2018" name="Biotechnol. Biofuels">
        <title>Integrative visual omics of the white-rot fungus Polyporus brumalis exposes the biotechnological potential of its oxidative enzymes for delignifying raw plant biomass.</title>
        <authorList>
            <person name="Miyauchi S."/>
            <person name="Rancon A."/>
            <person name="Drula E."/>
            <person name="Hage H."/>
            <person name="Chaduli D."/>
            <person name="Favel A."/>
            <person name="Grisel S."/>
            <person name="Henrissat B."/>
            <person name="Herpoel-Gimbert I."/>
            <person name="Ruiz-Duenas F.J."/>
            <person name="Chevret D."/>
            <person name="Hainaut M."/>
            <person name="Lin J."/>
            <person name="Wang M."/>
            <person name="Pangilinan J."/>
            <person name="Lipzen A."/>
            <person name="Lesage-Meessen L."/>
            <person name="Navarro D."/>
            <person name="Riley R."/>
            <person name="Grigoriev I.V."/>
            <person name="Zhou S."/>
            <person name="Raouche S."/>
            <person name="Rosso M.N."/>
        </authorList>
    </citation>
    <scope>NUCLEOTIDE SEQUENCE [LARGE SCALE GENOMIC DNA]</scope>
    <source>
        <strain evidence="2 3">BRFM 1820</strain>
    </source>
</reference>
<evidence type="ECO:0000313" key="3">
    <source>
        <dbReference type="Proteomes" id="UP000256964"/>
    </source>
</evidence>
<gene>
    <name evidence="2" type="ORF">OH76DRAFT_735895</name>
</gene>
<evidence type="ECO:0000256" key="1">
    <source>
        <dbReference type="SAM" id="MobiDB-lite"/>
    </source>
</evidence>
<feature type="compositionally biased region" description="Basic residues" evidence="1">
    <location>
        <begin position="133"/>
        <end position="152"/>
    </location>
</feature>
<dbReference type="Proteomes" id="UP000256964">
    <property type="component" value="Unassembled WGS sequence"/>
</dbReference>
<dbReference type="AlphaFoldDB" id="A0A371DSB3"/>
<proteinExistence type="predicted"/>
<feature type="region of interest" description="Disordered" evidence="1">
    <location>
        <begin position="24"/>
        <end position="58"/>
    </location>
</feature>
<evidence type="ECO:0000313" key="2">
    <source>
        <dbReference type="EMBL" id="RDX55378.1"/>
    </source>
</evidence>
<dbReference type="EMBL" id="KZ857382">
    <property type="protein sequence ID" value="RDX55378.1"/>
    <property type="molecule type" value="Genomic_DNA"/>
</dbReference>